<keyword evidence="13" id="KW-1185">Reference proteome</keyword>
<keyword evidence="8 9" id="KW-0961">Cell wall biogenesis/degradation</keyword>
<evidence type="ECO:0000256" key="4">
    <source>
        <dbReference type="ARBA" id="ARBA00022679"/>
    </source>
</evidence>
<organism evidence="12 13">
    <name type="scientific">Parageobacillus genomosp. 1</name>
    <dbReference type="NCBI Taxonomy" id="1295642"/>
    <lineage>
        <taxon>Bacteria</taxon>
        <taxon>Bacillati</taxon>
        <taxon>Bacillota</taxon>
        <taxon>Bacilli</taxon>
        <taxon>Bacillales</taxon>
        <taxon>Anoxybacillaceae</taxon>
        <taxon>Parageobacillus</taxon>
    </lineage>
</organism>
<feature type="domain" description="L,D-TPase catalytic" evidence="11">
    <location>
        <begin position="57"/>
        <end position="164"/>
    </location>
</feature>
<evidence type="ECO:0000256" key="8">
    <source>
        <dbReference type="ARBA" id="ARBA00023316"/>
    </source>
</evidence>
<dbReference type="GO" id="GO:0008360">
    <property type="term" value="P:regulation of cell shape"/>
    <property type="evidence" value="ECO:0007669"/>
    <property type="project" value="UniProtKB-UniRule"/>
</dbReference>
<dbReference type="SUPFAM" id="SSF54106">
    <property type="entry name" value="LysM domain"/>
    <property type="match status" value="1"/>
</dbReference>
<dbReference type="PROSITE" id="PS51782">
    <property type="entry name" value="LYSM"/>
    <property type="match status" value="1"/>
</dbReference>
<dbReference type="GO" id="GO:0071555">
    <property type="term" value="P:cell wall organization"/>
    <property type="evidence" value="ECO:0007669"/>
    <property type="project" value="UniProtKB-UniRule"/>
</dbReference>
<dbReference type="Gene3D" id="3.10.350.10">
    <property type="entry name" value="LysM domain"/>
    <property type="match status" value="1"/>
</dbReference>
<evidence type="ECO:0000313" key="12">
    <source>
        <dbReference type="EMBL" id="EZP77272.1"/>
    </source>
</evidence>
<name>A0ABC9VFE5_9BACL</name>
<dbReference type="InterPro" id="IPR018392">
    <property type="entry name" value="LysM"/>
</dbReference>
<keyword evidence="4" id="KW-0808">Transferase</keyword>
<dbReference type="InterPro" id="IPR050979">
    <property type="entry name" value="LD-transpeptidase"/>
</dbReference>
<dbReference type="Pfam" id="PF01476">
    <property type="entry name" value="LysM"/>
    <property type="match status" value="1"/>
</dbReference>
<comment type="similarity">
    <text evidence="2">Belongs to the YkuD family.</text>
</comment>
<comment type="caution">
    <text evidence="12">The sequence shown here is derived from an EMBL/GenBank/DDBJ whole genome shotgun (WGS) entry which is preliminary data.</text>
</comment>
<comment type="pathway">
    <text evidence="1 9">Cell wall biogenesis; peptidoglycan biosynthesis.</text>
</comment>
<evidence type="ECO:0000256" key="2">
    <source>
        <dbReference type="ARBA" id="ARBA00005992"/>
    </source>
</evidence>
<feature type="active site" description="Proton donor/acceptor" evidence="9">
    <location>
        <position position="124"/>
    </location>
</feature>
<dbReference type="InterPro" id="IPR036779">
    <property type="entry name" value="LysM_dom_sf"/>
</dbReference>
<feature type="active site" description="Nucleophile" evidence="9">
    <location>
        <position position="140"/>
    </location>
</feature>
<dbReference type="PROSITE" id="PS52029">
    <property type="entry name" value="LD_TPASE"/>
    <property type="match status" value="1"/>
</dbReference>
<dbReference type="GO" id="GO:0016787">
    <property type="term" value="F:hydrolase activity"/>
    <property type="evidence" value="ECO:0007669"/>
    <property type="project" value="UniProtKB-KW"/>
</dbReference>
<evidence type="ECO:0000256" key="1">
    <source>
        <dbReference type="ARBA" id="ARBA00004752"/>
    </source>
</evidence>
<keyword evidence="6 9" id="KW-0133">Cell shape</keyword>
<dbReference type="InterPro" id="IPR005490">
    <property type="entry name" value="LD_TPept_cat_dom"/>
</dbReference>
<evidence type="ECO:0000259" key="10">
    <source>
        <dbReference type="PROSITE" id="PS51782"/>
    </source>
</evidence>
<dbReference type="GO" id="GO:0009252">
    <property type="term" value="P:peptidoglycan biosynthetic process"/>
    <property type="evidence" value="ECO:0007669"/>
    <property type="project" value="UniProtKB-KW"/>
</dbReference>
<evidence type="ECO:0000259" key="11">
    <source>
        <dbReference type="PROSITE" id="PS52029"/>
    </source>
</evidence>
<proteinExistence type="inferred from homology"/>
<dbReference type="AlphaFoldDB" id="A0ABC9VFE5"/>
<reference evidence="12 13" key="1">
    <citation type="journal article" date="2014" name="Appl. Microbiol. Biotechnol.">
        <title>Transformable facultative thermophile Geobacillus stearothermophilus NUB3621 as a host strain for metabolic engineering.</title>
        <authorList>
            <person name="Blanchard K."/>
            <person name="Robic S."/>
            <person name="Matsumura I."/>
        </authorList>
    </citation>
    <scope>NUCLEOTIDE SEQUENCE [LARGE SCALE GENOMIC DNA]</scope>
    <source>
        <strain evidence="12 13">NUB3621</strain>
    </source>
</reference>
<dbReference type="InterPro" id="IPR038063">
    <property type="entry name" value="Transpep_catalytic_dom"/>
</dbReference>
<accession>A0ABC9VFE5</accession>
<dbReference type="SUPFAM" id="SSF141523">
    <property type="entry name" value="L,D-transpeptidase catalytic domain-like"/>
    <property type="match status" value="1"/>
</dbReference>
<evidence type="ECO:0000256" key="3">
    <source>
        <dbReference type="ARBA" id="ARBA00022676"/>
    </source>
</evidence>
<protein>
    <submittedName>
        <fullName evidence="12">ErfK/YbiS/YcfS/YnhG family protein</fullName>
    </submittedName>
</protein>
<keyword evidence="3" id="KW-0328">Glycosyltransferase</keyword>
<keyword evidence="7 9" id="KW-0573">Peptidoglycan synthesis</keyword>
<dbReference type="EMBL" id="AOTZ01000004">
    <property type="protein sequence ID" value="EZP77272.1"/>
    <property type="molecule type" value="Genomic_DNA"/>
</dbReference>
<evidence type="ECO:0000256" key="6">
    <source>
        <dbReference type="ARBA" id="ARBA00022960"/>
    </source>
</evidence>
<dbReference type="PANTHER" id="PTHR30582:SF24">
    <property type="entry name" value="L,D-TRANSPEPTIDASE ERFK_SRFK-RELATED"/>
    <property type="match status" value="1"/>
</dbReference>
<dbReference type="Gene3D" id="2.40.440.10">
    <property type="entry name" value="L,D-transpeptidase catalytic domain-like"/>
    <property type="match status" value="1"/>
</dbReference>
<dbReference type="RefSeq" id="WP_043904404.1">
    <property type="nucleotide sequence ID" value="NZ_CM002692.1"/>
</dbReference>
<evidence type="ECO:0000256" key="7">
    <source>
        <dbReference type="ARBA" id="ARBA00022984"/>
    </source>
</evidence>
<dbReference type="Pfam" id="PF03734">
    <property type="entry name" value="YkuD"/>
    <property type="match status" value="1"/>
</dbReference>
<gene>
    <name evidence="12" type="ORF">H839_06514</name>
</gene>
<dbReference type="PANTHER" id="PTHR30582">
    <property type="entry name" value="L,D-TRANSPEPTIDASE"/>
    <property type="match status" value="1"/>
</dbReference>
<evidence type="ECO:0000256" key="5">
    <source>
        <dbReference type="ARBA" id="ARBA00022801"/>
    </source>
</evidence>
<dbReference type="SMART" id="SM00257">
    <property type="entry name" value="LysM"/>
    <property type="match status" value="1"/>
</dbReference>
<evidence type="ECO:0000313" key="13">
    <source>
        <dbReference type="Proteomes" id="UP000023566"/>
    </source>
</evidence>
<keyword evidence="5" id="KW-0378">Hydrolase</keyword>
<evidence type="ECO:0000256" key="9">
    <source>
        <dbReference type="PROSITE-ProRule" id="PRU01373"/>
    </source>
</evidence>
<sequence>MYKHIVKQGETIFSIAMDYRISVQALLRANRLTISSILVPGQAIIIPHLPAKGSIPYTIHISVGRRQLTLKNKGNIVRTYPIGVGKMVTATPVGDFVIVNRQPNPGGPFGAMWLSLSKIHYGIHGTNDPSSIGKYVSKGCIRMHNKDVLELASMVPNGTEVFIRP</sequence>
<dbReference type="CDD" id="cd16913">
    <property type="entry name" value="YkuD_like"/>
    <property type="match status" value="1"/>
</dbReference>
<dbReference type="Proteomes" id="UP000023566">
    <property type="component" value="Chromosome"/>
</dbReference>
<dbReference type="GO" id="GO:0016757">
    <property type="term" value="F:glycosyltransferase activity"/>
    <property type="evidence" value="ECO:0007669"/>
    <property type="project" value="UniProtKB-KW"/>
</dbReference>
<feature type="domain" description="LysM" evidence="10">
    <location>
        <begin position="2"/>
        <end position="46"/>
    </location>
</feature>
<dbReference type="CDD" id="cd00118">
    <property type="entry name" value="LysM"/>
    <property type="match status" value="1"/>
</dbReference>